<accession>A0A381XTC9</accession>
<dbReference type="SUPFAM" id="SSF52317">
    <property type="entry name" value="Class I glutamine amidotransferase-like"/>
    <property type="match status" value="1"/>
</dbReference>
<proteinExistence type="predicted"/>
<name>A0A381XTC9_9ZZZZ</name>
<feature type="non-terminal residue" evidence="4">
    <location>
        <position position="1"/>
    </location>
</feature>
<keyword evidence="1" id="KW-0812">Transmembrane</keyword>
<evidence type="ECO:0000259" key="3">
    <source>
        <dbReference type="Pfam" id="PF23357"/>
    </source>
</evidence>
<dbReference type="InterPro" id="IPR029062">
    <property type="entry name" value="Class_I_gatase-like"/>
</dbReference>
<evidence type="ECO:0000313" key="4">
    <source>
        <dbReference type="EMBL" id="SVA67457.1"/>
    </source>
</evidence>
<keyword evidence="1" id="KW-0472">Membrane</keyword>
<dbReference type="Pfam" id="PF09822">
    <property type="entry name" value="ABC_transp_aux"/>
    <property type="match status" value="1"/>
</dbReference>
<gene>
    <name evidence="4" type="ORF">METZ01_LOCUS120311</name>
</gene>
<keyword evidence="1" id="KW-1133">Transmembrane helix</keyword>
<evidence type="ECO:0000256" key="1">
    <source>
        <dbReference type="SAM" id="Phobius"/>
    </source>
</evidence>
<protein>
    <submittedName>
        <fullName evidence="4">Uncharacterized protein</fullName>
    </submittedName>
</protein>
<sequence length="487" mass="54505">VNYICATGAVLVLAVVLNYLSHHHYTRKIWAHNLERELSPRTLQLLSEISDDVEVIVFYDRTETTFRMVDELLQKYAHRNPRIKIRSVDPLEQPREALEVLSTYRLTTQQRNVVIFSAKQQHKIVSNGQLSQMAPRQVSAEELSQLRGEETDEGGFVMERTAFLGERLFTSALLAVSSPVRPMVFCITGHGEHSITNITSAEGYGKFGQLLGEMNVRVSDLELNRAAAVPDNCDLLILSGPKTELNTKEQHMVDQYLKQGGRLLMLVGNRSEGGMSDLLQRWGLNVGQNTVIDAENTLGDGSLTLREYWGHPVVQSLQREDIPVRLLLPRTVSGLPGNSAIAAGLQVNPLMYTGEQGEAWRNYLHRTPGVEPTREHVGRLPVAVAVERDTLADVKSDHLARLVVVGDSTFLSNRMIHIEGNRELAWHSVNWLLDRSNLLQGIGPQPIKIYRFEFKANAFGKMAGLIAVIMPAGTLLLGGFIWLRRRT</sequence>
<dbReference type="InterPro" id="IPR055396">
    <property type="entry name" value="DUF7088"/>
</dbReference>
<feature type="transmembrane region" description="Helical" evidence="1">
    <location>
        <begin position="462"/>
        <end position="483"/>
    </location>
</feature>
<feature type="domain" description="DUF7088" evidence="3">
    <location>
        <begin position="38"/>
        <end position="115"/>
    </location>
</feature>
<feature type="domain" description="ABC-type uncharacterised transport system" evidence="2">
    <location>
        <begin position="181"/>
        <end position="415"/>
    </location>
</feature>
<evidence type="ECO:0000259" key="2">
    <source>
        <dbReference type="Pfam" id="PF09822"/>
    </source>
</evidence>
<dbReference type="EMBL" id="UINC01016147">
    <property type="protein sequence ID" value="SVA67457.1"/>
    <property type="molecule type" value="Genomic_DNA"/>
</dbReference>
<dbReference type="InterPro" id="IPR019196">
    <property type="entry name" value="ABC_transp_unknown"/>
</dbReference>
<dbReference type="AlphaFoldDB" id="A0A381XTC9"/>
<organism evidence="4">
    <name type="scientific">marine metagenome</name>
    <dbReference type="NCBI Taxonomy" id="408172"/>
    <lineage>
        <taxon>unclassified sequences</taxon>
        <taxon>metagenomes</taxon>
        <taxon>ecological metagenomes</taxon>
    </lineage>
</organism>
<reference evidence="4" key="1">
    <citation type="submission" date="2018-05" db="EMBL/GenBank/DDBJ databases">
        <authorList>
            <person name="Lanie J.A."/>
            <person name="Ng W.-L."/>
            <person name="Kazmierczak K.M."/>
            <person name="Andrzejewski T.M."/>
            <person name="Davidsen T.M."/>
            <person name="Wayne K.J."/>
            <person name="Tettelin H."/>
            <person name="Glass J.I."/>
            <person name="Rusch D."/>
            <person name="Podicherti R."/>
            <person name="Tsui H.-C.T."/>
            <person name="Winkler M.E."/>
        </authorList>
    </citation>
    <scope>NUCLEOTIDE SEQUENCE</scope>
</reference>
<dbReference type="Pfam" id="PF23357">
    <property type="entry name" value="DUF7088"/>
    <property type="match status" value="1"/>
</dbReference>